<evidence type="ECO:0000313" key="1">
    <source>
        <dbReference type="EMBL" id="CAB3913956.1"/>
    </source>
</evidence>
<dbReference type="RefSeq" id="WP_013397259.1">
    <property type="nucleotide sequence ID" value="NZ_CADIKR010000008.1"/>
</dbReference>
<dbReference type="EMBL" id="CADIKR010000008">
    <property type="protein sequence ID" value="CAB3913956.1"/>
    <property type="molecule type" value="Genomic_DNA"/>
</dbReference>
<keyword evidence="2" id="KW-1185">Reference proteome</keyword>
<protein>
    <submittedName>
        <fullName evidence="1">Uncharacterized protein</fullName>
    </submittedName>
</protein>
<reference evidence="1 2" key="1">
    <citation type="submission" date="2020-04" db="EMBL/GenBank/DDBJ databases">
        <authorList>
            <person name="De Canck E."/>
        </authorList>
    </citation>
    <scope>NUCLEOTIDE SEQUENCE [LARGE SCALE GENOMIC DNA]</scope>
    <source>
        <strain evidence="1 2">LMG 3415</strain>
    </source>
</reference>
<sequence>MTIRYSHAYSVGFEVSSSQSDGEDVTGNQLRMAIINRLSKLTDSELAEACGAPFDTHEVE</sequence>
<proteinExistence type="predicted"/>
<gene>
    <name evidence="1" type="ORF">LMG3415_05126</name>
</gene>
<name>A0ABM8LKF7_9BURK</name>
<comment type="caution">
    <text evidence="1">The sequence shown here is derived from an EMBL/GenBank/DDBJ whole genome shotgun (WGS) entry which is preliminary data.</text>
</comment>
<organism evidence="1 2">
    <name type="scientific">Achromobacter mucicolens</name>
    <dbReference type="NCBI Taxonomy" id="1389922"/>
    <lineage>
        <taxon>Bacteria</taxon>
        <taxon>Pseudomonadati</taxon>
        <taxon>Pseudomonadota</taxon>
        <taxon>Betaproteobacteria</taxon>
        <taxon>Burkholderiales</taxon>
        <taxon>Alcaligenaceae</taxon>
        <taxon>Achromobacter</taxon>
    </lineage>
</organism>
<dbReference type="Proteomes" id="UP000507140">
    <property type="component" value="Unassembled WGS sequence"/>
</dbReference>
<evidence type="ECO:0000313" key="2">
    <source>
        <dbReference type="Proteomes" id="UP000507140"/>
    </source>
</evidence>
<accession>A0ABM8LKF7</accession>